<comment type="similarity">
    <text evidence="1">Belongs to the initiator RepB protein family.</text>
</comment>
<proteinExistence type="inferred from homology"/>
<comment type="caution">
    <text evidence="3">The sequence shown here is derived from an EMBL/GenBank/DDBJ whole genome shotgun (WGS) entry which is preliminary data.</text>
</comment>
<dbReference type="Pfam" id="PF21205">
    <property type="entry name" value="Rep3_C"/>
    <property type="match status" value="1"/>
</dbReference>
<protein>
    <recommendedName>
        <fullName evidence="2">Initiator Rep protein WH1 domain-containing protein</fullName>
    </recommendedName>
</protein>
<dbReference type="InterPro" id="IPR000525">
    <property type="entry name" value="Initiator_Rep_WH1"/>
</dbReference>
<dbReference type="Gene3D" id="1.10.10.10">
    <property type="entry name" value="Winged helix-like DNA-binding domain superfamily/Winged helix DNA-binding domain"/>
    <property type="match status" value="1"/>
</dbReference>
<evidence type="ECO:0000313" key="4">
    <source>
        <dbReference type="Proteomes" id="UP000051048"/>
    </source>
</evidence>
<dbReference type="STRING" id="1423740.FC36_GL000425"/>
<gene>
    <name evidence="3" type="ORF">FC36_GL000425</name>
</gene>
<dbReference type="Pfam" id="PF01051">
    <property type="entry name" value="Rep3_N"/>
    <property type="match status" value="1"/>
</dbReference>
<dbReference type="Proteomes" id="UP000051048">
    <property type="component" value="Unassembled WGS sequence"/>
</dbReference>
<name>A0A0R1TEP8_9LACO</name>
<evidence type="ECO:0000259" key="2">
    <source>
        <dbReference type="Pfam" id="PF01051"/>
    </source>
</evidence>
<dbReference type="InterPro" id="IPR036388">
    <property type="entry name" value="WH-like_DNA-bd_sf"/>
</dbReference>
<evidence type="ECO:0000313" key="3">
    <source>
        <dbReference type="EMBL" id="KRL79632.1"/>
    </source>
</evidence>
<dbReference type="EMBL" id="AZFH01000092">
    <property type="protein sequence ID" value="KRL79632.1"/>
    <property type="molecule type" value="Genomic_DNA"/>
</dbReference>
<evidence type="ECO:0000256" key="1">
    <source>
        <dbReference type="ARBA" id="ARBA00038283"/>
    </source>
</evidence>
<sequence length="314" mass="37547">MKKGEGIMSMRTTNIVKYDNSLNEVSLRTLSEAELNVFWTICSLLKEKGEQEQIFHYDYLKELMHFQRKDINFADTLETMWSKLKNISFDSYSEGIHTSFMLFNMYINDTRNETLTIRTNESFSFILNNLGMDSRRFTYFELTNMLNISSSYTKELYRQLLSHRNANKKTGFWSVGYEDFRRIMAVPNSYRTDTIDTRIINRSIRELTKQDKQGHQILRSLICTKIKKGRRLSSYRFDFEIGEEFDYEMPEIANTRKEEKSRPTHKIPLQKWVMPEPQPEDYQIATENQKTNTMSDEEYQRYLQSLLDKSEHLR</sequence>
<dbReference type="SUPFAM" id="SSF46785">
    <property type="entry name" value="Winged helix' DNA-binding domain"/>
    <property type="match status" value="1"/>
</dbReference>
<organism evidence="3 4">
    <name type="scientific">Ligilactobacillus equi DSM 15833 = JCM 10991</name>
    <dbReference type="NCBI Taxonomy" id="1423740"/>
    <lineage>
        <taxon>Bacteria</taxon>
        <taxon>Bacillati</taxon>
        <taxon>Bacillota</taxon>
        <taxon>Bacilli</taxon>
        <taxon>Lactobacillales</taxon>
        <taxon>Lactobacillaceae</taxon>
        <taxon>Ligilactobacillus</taxon>
    </lineage>
</organism>
<dbReference type="AlphaFoldDB" id="A0A0R1TEP8"/>
<dbReference type="GO" id="GO:0006270">
    <property type="term" value="P:DNA replication initiation"/>
    <property type="evidence" value="ECO:0007669"/>
    <property type="project" value="InterPro"/>
</dbReference>
<accession>A0A0R1TEP8</accession>
<reference evidence="3 4" key="1">
    <citation type="journal article" date="2015" name="Genome Announc.">
        <title>Expanding the biotechnology potential of lactobacilli through comparative genomics of 213 strains and associated genera.</title>
        <authorList>
            <person name="Sun Z."/>
            <person name="Harris H.M."/>
            <person name="McCann A."/>
            <person name="Guo C."/>
            <person name="Argimon S."/>
            <person name="Zhang W."/>
            <person name="Yang X."/>
            <person name="Jeffery I.B."/>
            <person name="Cooney J.C."/>
            <person name="Kagawa T.F."/>
            <person name="Liu W."/>
            <person name="Song Y."/>
            <person name="Salvetti E."/>
            <person name="Wrobel A."/>
            <person name="Rasinkangas P."/>
            <person name="Parkhill J."/>
            <person name="Rea M.C."/>
            <person name="O'Sullivan O."/>
            <person name="Ritari J."/>
            <person name="Douillard F.P."/>
            <person name="Paul Ross R."/>
            <person name="Yang R."/>
            <person name="Briner A.E."/>
            <person name="Felis G.E."/>
            <person name="de Vos W.M."/>
            <person name="Barrangou R."/>
            <person name="Klaenhammer T.R."/>
            <person name="Caufield P.W."/>
            <person name="Cui Y."/>
            <person name="Zhang H."/>
            <person name="O'Toole P.W."/>
        </authorList>
    </citation>
    <scope>NUCLEOTIDE SEQUENCE [LARGE SCALE GENOMIC DNA]</scope>
    <source>
        <strain evidence="3 4">DSM 15833</strain>
    </source>
</reference>
<dbReference type="PATRIC" id="fig|1423740.3.peg.456"/>
<feature type="domain" description="Initiator Rep protein WH1" evidence="2">
    <location>
        <begin position="15"/>
        <end position="160"/>
    </location>
</feature>
<dbReference type="GO" id="GO:0003887">
    <property type="term" value="F:DNA-directed DNA polymerase activity"/>
    <property type="evidence" value="ECO:0007669"/>
    <property type="project" value="InterPro"/>
</dbReference>
<dbReference type="InterPro" id="IPR036390">
    <property type="entry name" value="WH_DNA-bd_sf"/>
</dbReference>